<dbReference type="STRING" id="1658765.Msub_11309"/>
<protein>
    <submittedName>
        <fullName evidence="1">Uncharacterized protein</fullName>
    </submittedName>
</protein>
<reference evidence="1 2" key="1">
    <citation type="submission" date="2015-06" db="EMBL/GenBank/DDBJ databases">
        <title>Marinobacter subterrani, a genetically tractable neutrophilic iron-oxidizing strain isolated from the Soudan Iron Mine.</title>
        <authorList>
            <person name="Bonis B.M."/>
            <person name="Gralnick J.A."/>
        </authorList>
    </citation>
    <scope>NUCLEOTIDE SEQUENCE [LARGE SCALE GENOMIC DNA]</scope>
    <source>
        <strain evidence="1 2">JG233</strain>
    </source>
</reference>
<comment type="caution">
    <text evidence="1">The sequence shown here is derived from an EMBL/GenBank/DDBJ whole genome shotgun (WGS) entry which is preliminary data.</text>
</comment>
<dbReference type="AlphaFoldDB" id="A0A0J7M250"/>
<name>A0A0J7M250_9GAMM</name>
<dbReference type="Proteomes" id="UP000036102">
    <property type="component" value="Unassembled WGS sequence"/>
</dbReference>
<proteinExistence type="predicted"/>
<gene>
    <name evidence="1" type="ORF">Msub_11309</name>
</gene>
<dbReference type="PATRIC" id="fig|1658765.3.peg.1299"/>
<evidence type="ECO:0000313" key="1">
    <source>
        <dbReference type="EMBL" id="KMQ75110.1"/>
    </source>
</evidence>
<sequence length="286" mass="32097">MKIFFLILLILVAAATVALWFWRQADHSADHAAMARLAALQPDSPERFDLSLIEGLPEPARRYFRFTIQPGTPLYTVARISMTGKFGMGNREAPDYMDMQASQMLAMPEGFIWKMSASRGALRISGSDAEQWTRFWLMGLLPVARTGGGPDHTRSAFGRYVAEAVFWTPAALLPGPGVAWKLVDVNTVRVIVRHKGMEQAVDIVVADDGRPLQVSFDRWSNANPEKVHRLQPFGGYLSEFREFEGFVLPTRVEAGNFFATEEYFPFFIADVSKIEFPRSNKIGSND</sequence>
<dbReference type="OrthoDB" id="3671061at2"/>
<dbReference type="InterPro" id="IPR046674">
    <property type="entry name" value="DUF6544"/>
</dbReference>
<evidence type="ECO:0000313" key="2">
    <source>
        <dbReference type="Proteomes" id="UP000036102"/>
    </source>
</evidence>
<dbReference type="EMBL" id="LFBU01000001">
    <property type="protein sequence ID" value="KMQ75110.1"/>
    <property type="molecule type" value="Genomic_DNA"/>
</dbReference>
<organism evidence="1 2">
    <name type="scientific">Marinobacter subterrani</name>
    <dbReference type="NCBI Taxonomy" id="1658765"/>
    <lineage>
        <taxon>Bacteria</taxon>
        <taxon>Pseudomonadati</taxon>
        <taxon>Pseudomonadota</taxon>
        <taxon>Gammaproteobacteria</taxon>
        <taxon>Pseudomonadales</taxon>
        <taxon>Marinobacteraceae</taxon>
        <taxon>Marinobacter</taxon>
    </lineage>
</organism>
<dbReference type="Pfam" id="PF20181">
    <property type="entry name" value="DUF6544"/>
    <property type="match status" value="1"/>
</dbReference>
<dbReference type="RefSeq" id="WP_048495248.1">
    <property type="nucleotide sequence ID" value="NZ_LFBU01000001.1"/>
</dbReference>
<accession>A0A0J7M250</accession>
<keyword evidence="2" id="KW-1185">Reference proteome</keyword>